<dbReference type="InterPro" id="IPR003137">
    <property type="entry name" value="PA_domain"/>
</dbReference>
<evidence type="ECO:0000259" key="2">
    <source>
        <dbReference type="Pfam" id="PF02225"/>
    </source>
</evidence>
<dbReference type="EMBL" id="FUXU01000036">
    <property type="protein sequence ID" value="SKA57687.1"/>
    <property type="molecule type" value="Genomic_DNA"/>
</dbReference>
<sequence length="608" mass="65888">MSTFNSNVKKVTLIVVSAALLTGFSGCEDPRWVAKKVSKAIKEKRLVDHLEAMEGAAVATEDGNSTTRAAGTDGYENSVDYIKQKLERHGYDVTLQPFDFRSWIELDGTTLTVNGQSLVHVRDATDDIPADYAAMSYSGSSDGALNAEIAFVTPDFDFDSADYDDTDACTASDFDGVDVSGKVAVIQRGGCTFNAKVVNAEAAGAVGAIVFNQGNSDGRKGVVNGTLGSDSAATIPAFGARYDLGKGWYDALQGGGDAIAAALNIGVKDDVVVTQNVIAETKGGNPDQIVMLGAHLDSVPEGPGINDNGSGSAGVLEYAIRLKKKLKRLPVHQKNKVRFAWWAAEEAGLVGSEYYTNEVFGAYYQDAQTQIMEELGITDPSELTAEHRELIEARYLEINPVKMYLNFDMIGSPNYIYGVMDGDLSDTKDSPDNAYPDDFEPPEGTAHIEGMFNEFFTKKDESTVPQALSKRSDYSGFADWGIAFGGLFTGAEKLKSAEEVEQFGGEIDVAYDKCYHQACDDLNNVANNALTMNSRAMAYVATFYAMSEDLYADTQNEAPAPQQRTLRTLSVDNDGHEHEHRIGEKIKSASREVADHGHFHGDFDQDRE</sequence>
<keyword evidence="5" id="KW-1185">Reference proteome</keyword>
<dbReference type="Gene3D" id="3.50.30.30">
    <property type="match status" value="1"/>
</dbReference>
<evidence type="ECO:0000313" key="4">
    <source>
        <dbReference type="EMBL" id="SKA57687.1"/>
    </source>
</evidence>
<dbReference type="RefSeq" id="WP_078753096.1">
    <property type="nucleotide sequence ID" value="NZ_FUXU01000036.1"/>
</dbReference>
<dbReference type="Pfam" id="PF02225">
    <property type="entry name" value="PA"/>
    <property type="match status" value="1"/>
</dbReference>
<protein>
    <submittedName>
        <fullName evidence="4">PA domain-containing protein</fullName>
    </submittedName>
</protein>
<name>A0A1T4UYC6_9GAMM</name>
<dbReference type="Pfam" id="PF04389">
    <property type="entry name" value="Peptidase_M28"/>
    <property type="match status" value="1"/>
</dbReference>
<feature type="domain" description="Peptidase M28" evidence="3">
    <location>
        <begin position="276"/>
        <end position="540"/>
    </location>
</feature>
<dbReference type="PANTHER" id="PTHR12147:SF26">
    <property type="entry name" value="PEPTIDASE M28 DOMAIN-CONTAINING PROTEIN"/>
    <property type="match status" value="1"/>
</dbReference>
<dbReference type="InterPro" id="IPR045175">
    <property type="entry name" value="M28_fam"/>
</dbReference>
<accession>A0A1T4UYC6</accession>
<dbReference type="SUPFAM" id="SSF53187">
    <property type="entry name" value="Zn-dependent exopeptidases"/>
    <property type="match status" value="1"/>
</dbReference>
<gene>
    <name evidence="4" type="ORF">SAMN02745132_02808</name>
</gene>
<dbReference type="OrthoDB" id="9778250at2"/>
<dbReference type="InterPro" id="IPR007484">
    <property type="entry name" value="Peptidase_M28"/>
</dbReference>
<dbReference type="InterPro" id="IPR046450">
    <property type="entry name" value="PA_dom_sf"/>
</dbReference>
<dbReference type="Proteomes" id="UP000190162">
    <property type="component" value="Unassembled WGS sequence"/>
</dbReference>
<dbReference type="AlphaFoldDB" id="A0A1T4UYC6"/>
<evidence type="ECO:0000256" key="1">
    <source>
        <dbReference type="SAM" id="MobiDB-lite"/>
    </source>
</evidence>
<feature type="domain" description="PA" evidence="2">
    <location>
        <begin position="165"/>
        <end position="246"/>
    </location>
</feature>
<reference evidence="5" key="1">
    <citation type="submission" date="2017-02" db="EMBL/GenBank/DDBJ databases">
        <authorList>
            <person name="Varghese N."/>
            <person name="Submissions S."/>
        </authorList>
    </citation>
    <scope>NUCLEOTIDE SEQUENCE [LARGE SCALE GENOMIC DNA]</scope>
    <source>
        <strain evidence="5">DSM 22720</strain>
    </source>
</reference>
<proteinExistence type="predicted"/>
<dbReference type="CDD" id="cd00538">
    <property type="entry name" value="PA"/>
    <property type="match status" value="1"/>
</dbReference>
<evidence type="ECO:0000313" key="5">
    <source>
        <dbReference type="Proteomes" id="UP000190162"/>
    </source>
</evidence>
<feature type="region of interest" description="Disordered" evidence="1">
    <location>
        <begin position="587"/>
        <end position="608"/>
    </location>
</feature>
<organism evidence="4 5">
    <name type="scientific">Enterovibrio nigricans DSM 22720</name>
    <dbReference type="NCBI Taxonomy" id="1121868"/>
    <lineage>
        <taxon>Bacteria</taxon>
        <taxon>Pseudomonadati</taxon>
        <taxon>Pseudomonadota</taxon>
        <taxon>Gammaproteobacteria</taxon>
        <taxon>Vibrionales</taxon>
        <taxon>Vibrionaceae</taxon>
        <taxon>Enterovibrio</taxon>
    </lineage>
</organism>
<dbReference type="SUPFAM" id="SSF52025">
    <property type="entry name" value="PA domain"/>
    <property type="match status" value="1"/>
</dbReference>
<dbReference type="PANTHER" id="PTHR12147">
    <property type="entry name" value="METALLOPEPTIDASE M28 FAMILY MEMBER"/>
    <property type="match status" value="1"/>
</dbReference>
<dbReference type="GO" id="GO:0006508">
    <property type="term" value="P:proteolysis"/>
    <property type="evidence" value="ECO:0007669"/>
    <property type="project" value="InterPro"/>
</dbReference>
<evidence type="ECO:0000259" key="3">
    <source>
        <dbReference type="Pfam" id="PF04389"/>
    </source>
</evidence>
<dbReference type="GO" id="GO:0008235">
    <property type="term" value="F:metalloexopeptidase activity"/>
    <property type="evidence" value="ECO:0007669"/>
    <property type="project" value="InterPro"/>
</dbReference>
<dbReference type="Gene3D" id="3.40.630.10">
    <property type="entry name" value="Zn peptidases"/>
    <property type="match status" value="2"/>
</dbReference>